<accession>A0A1I6LY68</accession>
<sequence>MERPHSRVRLLWIGRALLTATVLAVIAFVVGRVVPERFFAVSNALVAAIWVAAALLGAVHALLYYRSWRFEIQDDALYLVRGVVTEVETAVPYVRVQHVDTQRGPVERLVGLSSLVVYTAGTRGADISIPGLTPDRANRLRERLRDLAIESEGSDAV</sequence>
<evidence type="ECO:0000313" key="3">
    <source>
        <dbReference type="EMBL" id="SFS08383.1"/>
    </source>
</evidence>
<keyword evidence="4" id="KW-1185">Reference proteome</keyword>
<dbReference type="EMBL" id="FOZK01000003">
    <property type="protein sequence ID" value="SFS08383.1"/>
    <property type="molecule type" value="Genomic_DNA"/>
</dbReference>
<proteinExistence type="predicted"/>
<organism evidence="3 4">
    <name type="scientific">Halomicrobium zhouii</name>
    <dbReference type="NCBI Taxonomy" id="767519"/>
    <lineage>
        <taxon>Archaea</taxon>
        <taxon>Methanobacteriati</taxon>
        <taxon>Methanobacteriota</taxon>
        <taxon>Stenosarchaea group</taxon>
        <taxon>Halobacteria</taxon>
        <taxon>Halobacteriales</taxon>
        <taxon>Haloarculaceae</taxon>
        <taxon>Halomicrobium</taxon>
    </lineage>
</organism>
<dbReference type="STRING" id="767519.SAMN05216559_3416"/>
<dbReference type="InterPro" id="IPR005182">
    <property type="entry name" value="YdbS-like_PH"/>
</dbReference>
<evidence type="ECO:0000313" key="4">
    <source>
        <dbReference type="Proteomes" id="UP000199062"/>
    </source>
</evidence>
<dbReference type="Proteomes" id="UP000199062">
    <property type="component" value="Unassembled WGS sequence"/>
</dbReference>
<dbReference type="RefSeq" id="WP_089817906.1">
    <property type="nucleotide sequence ID" value="NZ_FOZK01000003.1"/>
</dbReference>
<feature type="transmembrane region" description="Helical" evidence="1">
    <location>
        <begin position="40"/>
        <end position="65"/>
    </location>
</feature>
<feature type="domain" description="YdbS-like PH" evidence="2">
    <location>
        <begin position="65"/>
        <end position="144"/>
    </location>
</feature>
<keyword evidence="1" id="KW-1133">Transmembrane helix</keyword>
<name>A0A1I6LY68_9EURY</name>
<dbReference type="Pfam" id="PF03703">
    <property type="entry name" value="bPH_2"/>
    <property type="match status" value="1"/>
</dbReference>
<dbReference type="PANTHER" id="PTHR34473">
    <property type="entry name" value="UPF0699 TRANSMEMBRANE PROTEIN YDBS"/>
    <property type="match status" value="1"/>
</dbReference>
<evidence type="ECO:0000256" key="1">
    <source>
        <dbReference type="SAM" id="Phobius"/>
    </source>
</evidence>
<feature type="transmembrane region" description="Helical" evidence="1">
    <location>
        <begin position="12"/>
        <end position="34"/>
    </location>
</feature>
<reference evidence="3 4" key="1">
    <citation type="submission" date="2016-10" db="EMBL/GenBank/DDBJ databases">
        <authorList>
            <person name="de Groot N.N."/>
        </authorList>
    </citation>
    <scope>NUCLEOTIDE SEQUENCE [LARGE SCALE GENOMIC DNA]</scope>
    <source>
        <strain evidence="3 4">CGMCC 1.10457</strain>
    </source>
</reference>
<gene>
    <name evidence="3" type="ORF">SAMN05216559_3416</name>
</gene>
<dbReference type="OrthoDB" id="301911at2157"/>
<dbReference type="PANTHER" id="PTHR34473:SF3">
    <property type="entry name" value="TRANSMEMBRANE PROTEIN-RELATED"/>
    <property type="match status" value="1"/>
</dbReference>
<keyword evidence="1" id="KW-0812">Transmembrane</keyword>
<keyword evidence="1" id="KW-0472">Membrane</keyword>
<protein>
    <recommendedName>
        <fullName evidence="2">YdbS-like PH domain-containing protein</fullName>
    </recommendedName>
</protein>
<evidence type="ECO:0000259" key="2">
    <source>
        <dbReference type="Pfam" id="PF03703"/>
    </source>
</evidence>
<dbReference type="AlphaFoldDB" id="A0A1I6LY68"/>